<name>A0A8K0TG35_9PEZI</name>
<evidence type="ECO:0000256" key="1">
    <source>
        <dbReference type="ARBA" id="ARBA00001913"/>
    </source>
</evidence>
<sequence>MILPRRRSLLWTLILSTTLLYLFWPRGEYATTSRRRPPFWRGVAVHFPPDTIRPLPTGTPVEFPRVQTDFPEETAQQRDIREKRRAAVKASFVRCWTSYRRLAWKADELKPVSGGKRDPFGGWAATLVDALDTLWIMDMHEEFYEAVAAAETIDFGKTEMGNVNIFETNIRYLGGFLSAYDLSGDERLLRMAVEVGEMVYKAFDTPNRMPILRWDFDAAAKGMPQTAAQSTVLIAEIGSLSMELTMLSMVTGDPKWFDAVQRITEHMAASQDKSAIPGLWPITVNAARTIFHRPAGERTKNTGIFTLGAMTDSAYEYLPKMMALLGGLEPGYRGMYEMAANAAVKYNLFRPLTPENADILLSGQVHVSAQGGKVQFKLEPQGQHLVCFLGGMFALGGRLFDRQEDLEVARKLVDGCVWTYKALPHGIMPEVFHMAACLGRTTAECGWDEAKWKKQVMDRHGSEAGTDEELLAEADDIIKKERLPPGFTDIPDSRYILRPEAIESVFVLYRVTGRKDLVESAWDMFRAVEAATRTELANSAVFDVTVDEDEEVKALDSMESFWLGETLKYFYLVFSEPELISLDEWVFNTEAHPFKRLR</sequence>
<dbReference type="EMBL" id="JAGPXD010000003">
    <property type="protein sequence ID" value="KAH7362087.1"/>
    <property type="molecule type" value="Genomic_DNA"/>
</dbReference>
<comment type="cofactor">
    <cofactor evidence="1 7">
        <name>Ca(2+)</name>
        <dbReference type="ChEBI" id="CHEBI:29108"/>
    </cofactor>
</comment>
<keyword evidence="7" id="KW-0106">Calcium</keyword>
<protein>
    <recommendedName>
        <fullName evidence="9">alpha-1,2-Mannosidase</fullName>
        <ecNumber evidence="9">3.2.1.-</ecNumber>
    </recommendedName>
</protein>
<keyword evidence="11" id="KW-1185">Reference proteome</keyword>
<dbReference type="GO" id="GO:0005509">
    <property type="term" value="F:calcium ion binding"/>
    <property type="evidence" value="ECO:0007669"/>
    <property type="project" value="InterPro"/>
</dbReference>
<feature type="active site" evidence="6">
    <location>
        <position position="500"/>
    </location>
</feature>
<dbReference type="GO" id="GO:0036503">
    <property type="term" value="P:ERAD pathway"/>
    <property type="evidence" value="ECO:0007669"/>
    <property type="project" value="UniProtKB-ARBA"/>
</dbReference>
<feature type="active site" evidence="6">
    <location>
        <position position="312"/>
    </location>
</feature>
<dbReference type="Proteomes" id="UP000813385">
    <property type="component" value="Unassembled WGS sequence"/>
</dbReference>
<evidence type="ECO:0000256" key="3">
    <source>
        <dbReference type="ARBA" id="ARBA00007658"/>
    </source>
</evidence>
<dbReference type="Pfam" id="PF01532">
    <property type="entry name" value="Glyco_hydro_47"/>
    <property type="match status" value="1"/>
</dbReference>
<dbReference type="FunFam" id="1.50.10.10:FF:000037">
    <property type="entry name" value="alpha-1,2-Mannosidase"/>
    <property type="match status" value="1"/>
</dbReference>
<accession>A0A8K0TG35</accession>
<evidence type="ECO:0000256" key="4">
    <source>
        <dbReference type="ARBA" id="ARBA00022801"/>
    </source>
</evidence>
<dbReference type="InterPro" id="IPR012341">
    <property type="entry name" value="6hp_glycosidase-like_sf"/>
</dbReference>
<dbReference type="OrthoDB" id="8118055at2759"/>
<dbReference type="GO" id="GO:0005975">
    <property type="term" value="P:carbohydrate metabolic process"/>
    <property type="evidence" value="ECO:0007669"/>
    <property type="project" value="InterPro"/>
</dbReference>
<feature type="binding site" evidence="7">
    <location>
        <position position="589"/>
    </location>
    <ligand>
        <name>Ca(2+)</name>
        <dbReference type="ChEBI" id="CHEBI:29108"/>
    </ligand>
</feature>
<evidence type="ECO:0000313" key="11">
    <source>
        <dbReference type="Proteomes" id="UP000813385"/>
    </source>
</evidence>
<evidence type="ECO:0000313" key="10">
    <source>
        <dbReference type="EMBL" id="KAH7362087.1"/>
    </source>
</evidence>
<dbReference type="InterPro" id="IPR036026">
    <property type="entry name" value="Seven-hairpin_glycosidases"/>
</dbReference>
<dbReference type="GO" id="GO:0005783">
    <property type="term" value="C:endoplasmic reticulum"/>
    <property type="evidence" value="ECO:0007669"/>
    <property type="project" value="TreeGrafter"/>
</dbReference>
<dbReference type="EC" id="3.2.1.-" evidence="9"/>
<organism evidence="10 11">
    <name type="scientific">Plectosphaerella cucumerina</name>
    <dbReference type="NCBI Taxonomy" id="40658"/>
    <lineage>
        <taxon>Eukaryota</taxon>
        <taxon>Fungi</taxon>
        <taxon>Dikarya</taxon>
        <taxon>Ascomycota</taxon>
        <taxon>Pezizomycotina</taxon>
        <taxon>Sordariomycetes</taxon>
        <taxon>Hypocreomycetidae</taxon>
        <taxon>Glomerellales</taxon>
        <taxon>Plectosphaerellaceae</taxon>
        <taxon>Plectosphaerella</taxon>
    </lineage>
</organism>
<evidence type="ECO:0000256" key="6">
    <source>
        <dbReference type="PIRSR" id="PIRSR601382-1"/>
    </source>
</evidence>
<keyword evidence="5 8" id="KW-1015">Disulfide bond</keyword>
<dbReference type="InterPro" id="IPR050749">
    <property type="entry name" value="Glycosyl_Hydrolase_47"/>
</dbReference>
<dbReference type="AlphaFoldDB" id="A0A8K0TG35"/>
<dbReference type="GO" id="GO:0004571">
    <property type="term" value="F:mannosyl-oligosaccharide 1,2-alpha-mannosidase activity"/>
    <property type="evidence" value="ECO:0007669"/>
    <property type="project" value="InterPro"/>
</dbReference>
<dbReference type="PANTHER" id="PTHR11742:SF89">
    <property type="entry name" value="ALPHA-1,2-MANNOSIDASE"/>
    <property type="match status" value="1"/>
</dbReference>
<keyword evidence="4 9" id="KW-0378">Hydrolase</keyword>
<comment type="similarity">
    <text evidence="3 9">Belongs to the glycosyl hydrolase 47 family.</text>
</comment>
<dbReference type="GO" id="GO:0016020">
    <property type="term" value="C:membrane"/>
    <property type="evidence" value="ECO:0007669"/>
    <property type="project" value="InterPro"/>
</dbReference>
<keyword evidence="7" id="KW-0479">Metal-binding</keyword>
<dbReference type="UniPathway" id="UPA00378"/>
<feature type="disulfide bond" evidence="8">
    <location>
        <begin position="387"/>
        <end position="416"/>
    </location>
</feature>
<evidence type="ECO:0000256" key="2">
    <source>
        <dbReference type="ARBA" id="ARBA00004922"/>
    </source>
</evidence>
<dbReference type="PANTHER" id="PTHR11742">
    <property type="entry name" value="MANNOSYL-OLIGOSACCHARIDE ALPHA-1,2-MANNOSIDASE-RELATED"/>
    <property type="match status" value="1"/>
</dbReference>
<evidence type="ECO:0000256" key="9">
    <source>
        <dbReference type="RuleBase" id="RU361193"/>
    </source>
</evidence>
<dbReference type="InterPro" id="IPR001382">
    <property type="entry name" value="Glyco_hydro_47"/>
</dbReference>
<comment type="pathway">
    <text evidence="2">Protein modification; protein glycosylation.</text>
</comment>
<feature type="active site" description="Proton donor" evidence="6">
    <location>
        <position position="430"/>
    </location>
</feature>
<evidence type="ECO:0000256" key="8">
    <source>
        <dbReference type="PIRSR" id="PIRSR601382-3"/>
    </source>
</evidence>
<gene>
    <name evidence="10" type="ORF">B0T11DRAFT_310845</name>
</gene>
<dbReference type="Gene3D" id="1.50.10.10">
    <property type="match status" value="1"/>
</dbReference>
<dbReference type="PRINTS" id="PR00747">
    <property type="entry name" value="GLYHDRLASE47"/>
</dbReference>
<evidence type="ECO:0000256" key="5">
    <source>
        <dbReference type="ARBA" id="ARBA00023157"/>
    </source>
</evidence>
<comment type="caution">
    <text evidence="10">The sequence shown here is derived from an EMBL/GenBank/DDBJ whole genome shotgun (WGS) entry which is preliminary data.</text>
</comment>
<keyword evidence="9" id="KW-0326">Glycosidase</keyword>
<reference evidence="10" key="1">
    <citation type="journal article" date="2021" name="Nat. Commun.">
        <title>Genetic determinants of endophytism in the Arabidopsis root mycobiome.</title>
        <authorList>
            <person name="Mesny F."/>
            <person name="Miyauchi S."/>
            <person name="Thiergart T."/>
            <person name="Pickel B."/>
            <person name="Atanasova L."/>
            <person name="Karlsson M."/>
            <person name="Huettel B."/>
            <person name="Barry K.W."/>
            <person name="Haridas S."/>
            <person name="Chen C."/>
            <person name="Bauer D."/>
            <person name="Andreopoulos W."/>
            <person name="Pangilinan J."/>
            <person name="LaButti K."/>
            <person name="Riley R."/>
            <person name="Lipzen A."/>
            <person name="Clum A."/>
            <person name="Drula E."/>
            <person name="Henrissat B."/>
            <person name="Kohler A."/>
            <person name="Grigoriev I.V."/>
            <person name="Martin F.M."/>
            <person name="Hacquard S."/>
        </authorList>
    </citation>
    <scope>NUCLEOTIDE SEQUENCE</scope>
    <source>
        <strain evidence="10">MPI-CAGE-AT-0016</strain>
    </source>
</reference>
<dbReference type="SUPFAM" id="SSF48225">
    <property type="entry name" value="Seven-hairpin glycosidases"/>
    <property type="match status" value="1"/>
</dbReference>
<evidence type="ECO:0000256" key="7">
    <source>
        <dbReference type="PIRSR" id="PIRSR601382-2"/>
    </source>
</evidence>
<proteinExistence type="inferred from homology"/>
<feature type="active site" description="Proton donor" evidence="6">
    <location>
        <position position="167"/>
    </location>
</feature>